<dbReference type="EMBL" id="ATHL01000153">
    <property type="protein sequence ID" value="EQB07598.1"/>
    <property type="molecule type" value="Genomic_DNA"/>
</dbReference>
<evidence type="ECO:0000256" key="1">
    <source>
        <dbReference type="SAM" id="SignalP"/>
    </source>
</evidence>
<accession>T0H636</accession>
<evidence type="ECO:0000313" key="2">
    <source>
        <dbReference type="EMBL" id="EQB07598.1"/>
    </source>
</evidence>
<organism evidence="2 3">
    <name type="scientific">Novosphingobium lindaniclasticum LE124</name>
    <dbReference type="NCBI Taxonomy" id="1096930"/>
    <lineage>
        <taxon>Bacteria</taxon>
        <taxon>Pseudomonadati</taxon>
        <taxon>Pseudomonadota</taxon>
        <taxon>Alphaproteobacteria</taxon>
        <taxon>Sphingomonadales</taxon>
        <taxon>Sphingomonadaceae</taxon>
        <taxon>Novosphingobium</taxon>
    </lineage>
</organism>
<gene>
    <name evidence="2" type="ORF">L284_22330</name>
</gene>
<proteinExistence type="predicted"/>
<keyword evidence="1" id="KW-0732">Signal</keyword>
<dbReference type="PATRIC" id="fig|1096930.3.peg.4392"/>
<dbReference type="AlphaFoldDB" id="T0H636"/>
<comment type="caution">
    <text evidence="2">The sequence shown here is derived from an EMBL/GenBank/DDBJ whole genome shotgun (WGS) entry which is preliminary data.</text>
</comment>
<dbReference type="Proteomes" id="UP000015527">
    <property type="component" value="Unassembled WGS sequence"/>
</dbReference>
<sequence length="145" mass="16158">MLKTSGTAFAAASTIALVAMPAIAKSKDHITRQENQLLAAGFEARPANTPERQTMLASLPKEKFFRRVNGDNVAYLYADPVHCNCLYVGTQQAYGTYRATMQQAQIARDQLNAADAYQDSNWNWGPWGPWDGPWAGFGFWPNRGW</sequence>
<protein>
    <submittedName>
        <fullName evidence="2">Uncharacterized protein</fullName>
    </submittedName>
</protein>
<evidence type="ECO:0000313" key="3">
    <source>
        <dbReference type="Proteomes" id="UP000015527"/>
    </source>
</evidence>
<feature type="chain" id="PRO_5004564293" evidence="1">
    <location>
        <begin position="25"/>
        <end position="145"/>
    </location>
</feature>
<keyword evidence="3" id="KW-1185">Reference proteome</keyword>
<name>T0H636_9SPHN</name>
<dbReference type="eggNOG" id="ENOG5030WU8">
    <property type="taxonomic scope" value="Bacteria"/>
</dbReference>
<feature type="signal peptide" evidence="1">
    <location>
        <begin position="1"/>
        <end position="24"/>
    </location>
</feature>
<reference evidence="2 3" key="1">
    <citation type="journal article" date="2013" name="Genome Announc.">
        <title>Genome Sequence of Novosphingobium lindaniclasticum LE124T, Isolated from a Hexachlorocyclohexane Dumpsite.</title>
        <authorList>
            <person name="Saxena A."/>
            <person name="Nayyar N."/>
            <person name="Sangwan N."/>
            <person name="Kumari R."/>
            <person name="Khurana J.P."/>
            <person name="Lal R."/>
        </authorList>
    </citation>
    <scope>NUCLEOTIDE SEQUENCE [LARGE SCALE GENOMIC DNA]</scope>
    <source>
        <strain evidence="2 3">LE124</strain>
    </source>
</reference>
<dbReference type="RefSeq" id="WP_021236129.1">
    <property type="nucleotide sequence ID" value="NZ_ATHL01000153.1"/>
</dbReference>